<dbReference type="InterPro" id="IPR001128">
    <property type="entry name" value="Cyt_P450"/>
</dbReference>
<dbReference type="GO" id="GO:0005506">
    <property type="term" value="F:iron ion binding"/>
    <property type="evidence" value="ECO:0007669"/>
    <property type="project" value="InterPro"/>
</dbReference>
<keyword evidence="6" id="KW-0560">Oxidoreductase</keyword>
<dbReference type="AlphaFoldDB" id="A0A286U6Z5"/>
<dbReference type="GO" id="GO:0004497">
    <property type="term" value="F:monooxygenase activity"/>
    <property type="evidence" value="ECO:0007669"/>
    <property type="project" value="UniProtKB-KW"/>
</dbReference>
<dbReference type="InterPro" id="IPR050121">
    <property type="entry name" value="Cytochrome_P450_monoxygenase"/>
</dbReference>
<dbReference type="SUPFAM" id="SSF48264">
    <property type="entry name" value="Cytochrome P450"/>
    <property type="match status" value="2"/>
</dbReference>
<dbReference type="PRINTS" id="PR00463">
    <property type="entry name" value="EP450I"/>
</dbReference>
<dbReference type="GO" id="GO:0016705">
    <property type="term" value="F:oxidoreductase activity, acting on paired donors, with incorporation or reduction of molecular oxygen"/>
    <property type="evidence" value="ECO:0007669"/>
    <property type="project" value="InterPro"/>
</dbReference>
<evidence type="ECO:0000256" key="5">
    <source>
        <dbReference type="ARBA" id="ARBA00022723"/>
    </source>
</evidence>
<comment type="cofactor">
    <cofactor evidence="1">
        <name>heme</name>
        <dbReference type="ChEBI" id="CHEBI:30413"/>
    </cofactor>
</comment>
<evidence type="ECO:0000256" key="2">
    <source>
        <dbReference type="ARBA" id="ARBA00005179"/>
    </source>
</evidence>
<keyword evidence="4" id="KW-0349">Heme</keyword>
<evidence type="ECO:0000313" key="9">
    <source>
        <dbReference type="EMBL" id="PAV15353.1"/>
    </source>
</evidence>
<dbReference type="Proteomes" id="UP000217199">
    <property type="component" value="Unassembled WGS sequence"/>
</dbReference>
<dbReference type="GO" id="GO:0020037">
    <property type="term" value="F:heme binding"/>
    <property type="evidence" value="ECO:0007669"/>
    <property type="project" value="InterPro"/>
</dbReference>
<evidence type="ECO:0000256" key="8">
    <source>
        <dbReference type="ARBA" id="ARBA00023033"/>
    </source>
</evidence>
<dbReference type="CDD" id="cd11061">
    <property type="entry name" value="CYP67-like"/>
    <property type="match status" value="2"/>
</dbReference>
<organism evidence="9 10">
    <name type="scientific">Pyrrhoderma noxium</name>
    <dbReference type="NCBI Taxonomy" id="2282107"/>
    <lineage>
        <taxon>Eukaryota</taxon>
        <taxon>Fungi</taxon>
        <taxon>Dikarya</taxon>
        <taxon>Basidiomycota</taxon>
        <taxon>Agaricomycotina</taxon>
        <taxon>Agaricomycetes</taxon>
        <taxon>Hymenochaetales</taxon>
        <taxon>Hymenochaetaceae</taxon>
        <taxon>Pyrrhoderma</taxon>
    </lineage>
</organism>
<dbReference type="InterPro" id="IPR002401">
    <property type="entry name" value="Cyt_P450_E_grp-I"/>
</dbReference>
<reference evidence="9 10" key="1">
    <citation type="journal article" date="2017" name="Mol. Ecol.">
        <title>Comparative and population genomic landscape of Phellinus noxius: A hypervariable fungus causing root rot in trees.</title>
        <authorList>
            <person name="Chung C.L."/>
            <person name="Lee T.J."/>
            <person name="Akiba M."/>
            <person name="Lee H.H."/>
            <person name="Kuo T.H."/>
            <person name="Liu D."/>
            <person name="Ke H.M."/>
            <person name="Yokoi T."/>
            <person name="Roa M.B."/>
            <person name="Lu M.J."/>
            <person name="Chang Y.Y."/>
            <person name="Ann P.J."/>
            <person name="Tsai J.N."/>
            <person name="Chen C.Y."/>
            <person name="Tzean S.S."/>
            <person name="Ota Y."/>
            <person name="Hattori T."/>
            <person name="Sahashi N."/>
            <person name="Liou R.F."/>
            <person name="Kikuchi T."/>
            <person name="Tsai I.J."/>
        </authorList>
    </citation>
    <scope>NUCLEOTIDE SEQUENCE [LARGE SCALE GENOMIC DNA]</scope>
    <source>
        <strain evidence="9 10">FFPRI411160</strain>
    </source>
</reference>
<evidence type="ECO:0000256" key="3">
    <source>
        <dbReference type="ARBA" id="ARBA00010617"/>
    </source>
</evidence>
<evidence type="ECO:0000256" key="4">
    <source>
        <dbReference type="ARBA" id="ARBA00022617"/>
    </source>
</evidence>
<dbReference type="EMBL" id="NBII01000010">
    <property type="protein sequence ID" value="PAV15353.1"/>
    <property type="molecule type" value="Genomic_DNA"/>
</dbReference>
<keyword evidence="8 9" id="KW-0503">Monooxygenase</keyword>
<comment type="pathway">
    <text evidence="2">Secondary metabolite biosynthesis.</text>
</comment>
<evidence type="ECO:0000256" key="6">
    <source>
        <dbReference type="ARBA" id="ARBA00023002"/>
    </source>
</evidence>
<dbReference type="InParanoid" id="A0A286U6Z5"/>
<evidence type="ECO:0000256" key="7">
    <source>
        <dbReference type="ARBA" id="ARBA00023004"/>
    </source>
</evidence>
<proteinExistence type="inferred from homology"/>
<name>A0A286U6Z5_9AGAM</name>
<dbReference type="Pfam" id="PF00067">
    <property type="entry name" value="p450"/>
    <property type="match status" value="2"/>
</dbReference>
<dbReference type="STRING" id="2282107.A0A286U6Z5"/>
<evidence type="ECO:0000313" key="10">
    <source>
        <dbReference type="Proteomes" id="UP000217199"/>
    </source>
</evidence>
<dbReference type="PRINTS" id="PR00385">
    <property type="entry name" value="P450"/>
</dbReference>
<dbReference type="Gene3D" id="1.10.630.10">
    <property type="entry name" value="Cytochrome P450"/>
    <property type="match status" value="2"/>
</dbReference>
<protein>
    <submittedName>
        <fullName evidence="9">Cytochrome P450 monooxygenase pc-bph</fullName>
    </submittedName>
</protein>
<accession>A0A286U6Z5</accession>
<gene>
    <name evidence="9" type="ORF">PNOK_0911600</name>
</gene>
<dbReference type="PANTHER" id="PTHR24305">
    <property type="entry name" value="CYTOCHROME P450"/>
    <property type="match status" value="1"/>
</dbReference>
<dbReference type="InterPro" id="IPR017972">
    <property type="entry name" value="Cyt_P450_CS"/>
</dbReference>
<sequence>MFHPLINFLAVSLPVAVFVPPAFVLAGLLTQYILDYHNIRLNGIKGPVLARLSDLWLGWVAAHGHRSEIVHELHKKYGQFVRLAPNHVSINNPDAIQVLYAHGNGSLKSNFYDAFVSLAPGIFNTRSRSAHARKRKMVAHIFSQKSVLDFEPHVHQHVSQLLAQWDRLCELGKLKTFGKEGGGWSIDATGRIWFDCLPWYNYLALDVISDLAFGAPFEMLKKGKDSAPAANNQKIAMSEYTQEKCDIIEVPAIKILHERGEFSASLGVLPPLWRPFVTKFLPWYAQGNKSVKDLAGMSIAAVSNRLANPTDRIDLLSKLQTGKDAEGRPMGPEELTAEAQSYLIAGSDTTSNTICVITYYVSRDSVIQAKLQKELDEALGPYDDATNPVVSFEQAKRLPYLEAVINETLRLHSTSGLGLPRVVPQGGMTILGKYFPEGTVLSVPTYSIHRNEHIWGDDVDRFRPERWFEKDDTVLQKAFNPFSYGPRSCVGRNVATMELLISIATIFHKYHIILEKPAEPLETSEGFLRKPAGCHIGIKPRGNLIMSQNLLLAPVALSATVTLGLIVRYLIDSHNIRANGVPGPFLAKFSDLWLGWVAAQGHRSEVVHDLHMKYGPFVRIAPNHVSINSTTALHILYAHGNGALKSNFYDAFISIRPAIFSTRSRSEHARKRKIVAHTFSQKNVLDFEPHVRVHVEKLVRQWDRMCELGGVKGLSGPEGMGWGKRKGGKGGDLDGEKGDGRVWFDCLQWYNYLALDVISDLAVGSTFGLIDRGKDSVPVAQDQKLAMSDYSQGTCKVREVPAIKTLHERGEYSSSLGVLPPWLRPIVTTLVPWYSQGNQAVNDLAGMAVAAVSKRLLNPTDRIDILSRLQEGKDDEGKNMGPEELTAEAQTYIVAGTDTSANSTCVVTYYLALYPHIQRKLQAELDSALGPLDPLDTEPEVISYSQIKKLPYLDAVINETLRLFSTAGAGLPRVVGDEGEGEGMTILGKYFPPGTILSVPTYSIHRDKEIWGEDVESFRPERWLEGGDGDGSLMQKAFNPFSFGPRSCVGRNLANMDLRIFIATVFRRYDIVLEDPEIEVSEGFLRKPSSCRIGLKRRLSAPSTTTVV</sequence>
<keyword evidence="10" id="KW-1185">Reference proteome</keyword>
<dbReference type="PROSITE" id="PS00086">
    <property type="entry name" value="CYTOCHROME_P450"/>
    <property type="match status" value="2"/>
</dbReference>
<dbReference type="PANTHER" id="PTHR24305:SF29">
    <property type="entry name" value="BENZOATE-PARA-HYDROXYLASE"/>
    <property type="match status" value="1"/>
</dbReference>
<dbReference type="OrthoDB" id="3934656at2759"/>
<comment type="caution">
    <text evidence="9">The sequence shown here is derived from an EMBL/GenBank/DDBJ whole genome shotgun (WGS) entry which is preliminary data.</text>
</comment>
<comment type="similarity">
    <text evidence="3">Belongs to the cytochrome P450 family.</text>
</comment>
<dbReference type="InterPro" id="IPR036396">
    <property type="entry name" value="Cyt_P450_sf"/>
</dbReference>
<keyword evidence="5" id="KW-0479">Metal-binding</keyword>
<keyword evidence="7" id="KW-0408">Iron</keyword>
<evidence type="ECO:0000256" key="1">
    <source>
        <dbReference type="ARBA" id="ARBA00001971"/>
    </source>
</evidence>